<organism evidence="3 4">
    <name type="scientific">Deferribacter autotrophicus</name>
    <dbReference type="NCBI Taxonomy" id="500465"/>
    <lineage>
        <taxon>Bacteria</taxon>
        <taxon>Pseudomonadati</taxon>
        <taxon>Deferribacterota</taxon>
        <taxon>Deferribacteres</taxon>
        <taxon>Deferribacterales</taxon>
        <taxon>Deferribacteraceae</taxon>
        <taxon>Deferribacter</taxon>
    </lineage>
</organism>
<sequence length="392" mass="45031">MIKRHIEPVLKKLSEQYPVVTITGPRQSGKTTLCRNVFPHYKYVNLEAIDTRHFAINDPRGFLAQYNKYVILDEIQRAPELLSYIQVIVDERREPGQFIITGSQQFELISNISQTLAGRTALLKLLPFSISEIKGHYDVSSIDKLILTGFYPRIYDLSLNPTQALGDYLVTYVERDLRQLVAIKDLSLFEKFLKLCAGRIGQVLNLQSLASDVGISHTTARAWITLLEASYIVFLLPPWYGNVSKRLIKSPKLYFYDVGLASYLLGLENENQVSRDPLRGNLFENLVLMEILKYRFNRGKRCNLYFYRDSKGNEVDVIYEIGRDVFPIEIKAGATVTNEYFKGIKKFSKIYSYMPWGGAVIYGGSEPQLRTDVKVYPIWMIEEMLESVNVET</sequence>
<dbReference type="SUPFAM" id="SSF52980">
    <property type="entry name" value="Restriction endonuclease-like"/>
    <property type="match status" value="1"/>
</dbReference>
<dbReference type="PANTHER" id="PTHR43566">
    <property type="entry name" value="CONSERVED PROTEIN"/>
    <property type="match status" value="1"/>
</dbReference>
<comment type="caution">
    <text evidence="3">The sequence shown here is derived from an EMBL/GenBank/DDBJ whole genome shotgun (WGS) entry which is preliminary data.</text>
</comment>
<reference evidence="3 4" key="1">
    <citation type="submission" date="2019-06" db="EMBL/GenBank/DDBJ databases">
        <title>Genomic insights into carbon and energy metabolism of Deferribacter autotrophicus revealed new metabolic traits in the phylum Deferribacteres.</title>
        <authorList>
            <person name="Slobodkin A.I."/>
            <person name="Slobodkina G.B."/>
            <person name="Allioux M."/>
            <person name="Alain K."/>
            <person name="Jebbar M."/>
            <person name="Shadrin V."/>
            <person name="Kublanov I.V."/>
            <person name="Toshchakov S.V."/>
            <person name="Bonch-Osmolovskaya E.A."/>
        </authorList>
    </citation>
    <scope>NUCLEOTIDE SEQUENCE [LARGE SCALE GENOMIC DNA]</scope>
    <source>
        <strain evidence="3 4">SL50</strain>
    </source>
</reference>
<proteinExistence type="predicted"/>
<dbReference type="RefSeq" id="WP_149265862.1">
    <property type="nucleotide sequence ID" value="NZ_VFJB01000003.1"/>
</dbReference>
<dbReference type="EMBL" id="VFJB01000003">
    <property type="protein sequence ID" value="KAA0259106.1"/>
    <property type="molecule type" value="Genomic_DNA"/>
</dbReference>
<dbReference type="GO" id="GO:0005524">
    <property type="term" value="F:ATP binding"/>
    <property type="evidence" value="ECO:0007669"/>
    <property type="project" value="UniProtKB-KW"/>
</dbReference>
<evidence type="ECO:0000313" key="4">
    <source>
        <dbReference type="Proteomes" id="UP000322876"/>
    </source>
</evidence>
<protein>
    <submittedName>
        <fullName evidence="3">ATP-binding protein</fullName>
    </submittedName>
</protein>
<dbReference type="Pfam" id="PF13635">
    <property type="entry name" value="DUF4143"/>
    <property type="match status" value="1"/>
</dbReference>
<keyword evidence="4" id="KW-1185">Reference proteome</keyword>
<dbReference type="SUPFAM" id="SSF52540">
    <property type="entry name" value="P-loop containing nucleoside triphosphate hydrolases"/>
    <property type="match status" value="1"/>
</dbReference>
<dbReference type="Pfam" id="PF13173">
    <property type="entry name" value="AAA_14"/>
    <property type="match status" value="1"/>
</dbReference>
<gene>
    <name evidence="3" type="ORF">FHQ18_03920</name>
</gene>
<name>A0A5A8F4X5_9BACT</name>
<dbReference type="PANTHER" id="PTHR43566:SF2">
    <property type="entry name" value="DUF4143 DOMAIN-CONTAINING PROTEIN"/>
    <property type="match status" value="1"/>
</dbReference>
<dbReference type="InterPro" id="IPR011335">
    <property type="entry name" value="Restrct_endonuc-II-like"/>
</dbReference>
<dbReference type="AlphaFoldDB" id="A0A5A8F4X5"/>
<accession>A0A5A8F4X5</accession>
<dbReference type="InterPro" id="IPR025420">
    <property type="entry name" value="DUF4143"/>
</dbReference>
<evidence type="ECO:0000313" key="3">
    <source>
        <dbReference type="EMBL" id="KAA0259106.1"/>
    </source>
</evidence>
<dbReference type="InterPro" id="IPR027417">
    <property type="entry name" value="P-loop_NTPase"/>
</dbReference>
<feature type="domain" description="AAA" evidence="1">
    <location>
        <begin position="17"/>
        <end position="133"/>
    </location>
</feature>
<keyword evidence="3" id="KW-0067">ATP-binding</keyword>
<evidence type="ECO:0000259" key="1">
    <source>
        <dbReference type="Pfam" id="PF13173"/>
    </source>
</evidence>
<keyword evidence="3" id="KW-0547">Nucleotide-binding</keyword>
<feature type="domain" description="DUF4143" evidence="2">
    <location>
        <begin position="174"/>
        <end position="333"/>
    </location>
</feature>
<dbReference type="OrthoDB" id="9783412at2"/>
<evidence type="ECO:0000259" key="2">
    <source>
        <dbReference type="Pfam" id="PF13635"/>
    </source>
</evidence>
<dbReference type="InterPro" id="IPR041682">
    <property type="entry name" value="AAA_14"/>
</dbReference>
<dbReference type="Proteomes" id="UP000322876">
    <property type="component" value="Unassembled WGS sequence"/>
</dbReference>